<feature type="transmembrane region" description="Helical" evidence="6">
    <location>
        <begin position="118"/>
        <end position="144"/>
    </location>
</feature>
<evidence type="ECO:0000256" key="2">
    <source>
        <dbReference type="ARBA" id="ARBA00022692"/>
    </source>
</evidence>
<keyword evidence="2 6" id="KW-0812">Transmembrane</keyword>
<dbReference type="InterPro" id="IPR000412">
    <property type="entry name" value="ABC_2_transport"/>
</dbReference>
<dbReference type="GO" id="GO:0046677">
    <property type="term" value="P:response to antibiotic"/>
    <property type="evidence" value="ECO:0007669"/>
    <property type="project" value="UniProtKB-KW"/>
</dbReference>
<comment type="similarity">
    <text evidence="6">Belongs to the ABC-2 integral membrane protein family.</text>
</comment>
<dbReference type="PANTHER" id="PTHR43229:SF2">
    <property type="entry name" value="NODULATION PROTEIN J"/>
    <property type="match status" value="1"/>
</dbReference>
<keyword evidence="9" id="KW-1185">Reference proteome</keyword>
<keyword evidence="6" id="KW-0813">Transport</keyword>
<dbReference type="AlphaFoldDB" id="A0A6N9YH66"/>
<evidence type="ECO:0000256" key="3">
    <source>
        <dbReference type="ARBA" id="ARBA00022989"/>
    </source>
</evidence>
<dbReference type="PIRSF" id="PIRSF006648">
    <property type="entry name" value="DrrB"/>
    <property type="match status" value="1"/>
</dbReference>
<dbReference type="Proteomes" id="UP000469185">
    <property type="component" value="Unassembled WGS sequence"/>
</dbReference>
<evidence type="ECO:0000259" key="7">
    <source>
        <dbReference type="PROSITE" id="PS51012"/>
    </source>
</evidence>
<reference evidence="8 9" key="1">
    <citation type="submission" date="2020-02" db="EMBL/GenBank/DDBJ databases">
        <authorList>
            <person name="Li X.-J."/>
            <person name="Feng X.-M."/>
        </authorList>
    </citation>
    <scope>NUCLEOTIDE SEQUENCE [LARGE SCALE GENOMIC DNA]</scope>
    <source>
        <strain evidence="8 9">CGMCC 4.7225</strain>
    </source>
</reference>
<organism evidence="8 9">
    <name type="scientific">Phytoactinopolyspora alkaliphila</name>
    <dbReference type="NCBI Taxonomy" id="1783498"/>
    <lineage>
        <taxon>Bacteria</taxon>
        <taxon>Bacillati</taxon>
        <taxon>Actinomycetota</taxon>
        <taxon>Actinomycetes</taxon>
        <taxon>Jiangellales</taxon>
        <taxon>Jiangellaceae</taxon>
        <taxon>Phytoactinopolyspora</taxon>
    </lineage>
</organism>
<keyword evidence="6" id="KW-1003">Cell membrane</keyword>
<dbReference type="RefSeq" id="WP_163815803.1">
    <property type="nucleotide sequence ID" value="NZ_JAAGOB010000001.1"/>
</dbReference>
<accession>A0A6N9YH66</accession>
<comment type="subcellular location">
    <subcellularLocation>
        <location evidence="6">Cell membrane</location>
        <topology evidence="6">Multi-pass membrane protein</topology>
    </subcellularLocation>
    <subcellularLocation>
        <location evidence="1">Membrane</location>
        <topology evidence="1">Multi-pass membrane protein</topology>
    </subcellularLocation>
</comment>
<dbReference type="EMBL" id="JAAGOB010000001">
    <property type="protein sequence ID" value="NED94265.1"/>
    <property type="molecule type" value="Genomic_DNA"/>
</dbReference>
<evidence type="ECO:0000313" key="8">
    <source>
        <dbReference type="EMBL" id="NED94265.1"/>
    </source>
</evidence>
<keyword evidence="5" id="KW-0046">Antibiotic resistance</keyword>
<keyword evidence="4 6" id="KW-0472">Membrane</keyword>
<comment type="caution">
    <text evidence="8">The sequence shown here is derived from an EMBL/GenBank/DDBJ whole genome shotgun (WGS) entry which is preliminary data.</text>
</comment>
<sequence>MSVLDQTRVDRPSPRPRRLSWTVSDAAVMIDRGMRHTLRNGDALFMSVFLPIMLLLLFVYVFGGAIDVGTGYINYVVPGIILLCAGFGAATTAVGVTNDMTTGIIDRFRSLPIATWTVVLGHVVASMARNLFATGLVLGIAVAIGFRPTASPLDWVGAIAVVALFILMMTWVSVMFGLIAKTADAASGFTFFILFLPYVSSAFVPTDTMPAALHGFAEHQPITPIIETVRGLLMGTPIGNSWWIALLWCAAILLVVVPISSHLFRSRTRV</sequence>
<evidence type="ECO:0000313" key="9">
    <source>
        <dbReference type="Proteomes" id="UP000469185"/>
    </source>
</evidence>
<evidence type="ECO:0000256" key="1">
    <source>
        <dbReference type="ARBA" id="ARBA00004141"/>
    </source>
</evidence>
<dbReference type="GO" id="GO:0043190">
    <property type="term" value="C:ATP-binding cassette (ABC) transporter complex"/>
    <property type="evidence" value="ECO:0007669"/>
    <property type="project" value="InterPro"/>
</dbReference>
<name>A0A6N9YH66_9ACTN</name>
<proteinExistence type="inferred from homology"/>
<dbReference type="Pfam" id="PF01061">
    <property type="entry name" value="ABC2_membrane"/>
    <property type="match status" value="1"/>
</dbReference>
<evidence type="ECO:0000256" key="6">
    <source>
        <dbReference type="RuleBase" id="RU361157"/>
    </source>
</evidence>
<dbReference type="PROSITE" id="PS51012">
    <property type="entry name" value="ABC_TM2"/>
    <property type="match status" value="1"/>
</dbReference>
<dbReference type="InterPro" id="IPR047817">
    <property type="entry name" value="ABC2_TM_bact-type"/>
</dbReference>
<feature type="transmembrane region" description="Helical" evidence="6">
    <location>
        <begin position="186"/>
        <end position="204"/>
    </location>
</feature>
<dbReference type="InterPro" id="IPR013525">
    <property type="entry name" value="ABC2_TM"/>
</dbReference>
<dbReference type="InterPro" id="IPR051784">
    <property type="entry name" value="Nod_factor_ABC_transporter"/>
</dbReference>
<keyword evidence="3 6" id="KW-1133">Transmembrane helix</keyword>
<feature type="domain" description="ABC transmembrane type-2" evidence="7">
    <location>
        <begin position="42"/>
        <end position="267"/>
    </location>
</feature>
<feature type="transmembrane region" description="Helical" evidence="6">
    <location>
        <begin position="43"/>
        <end position="66"/>
    </location>
</feature>
<dbReference type="PANTHER" id="PTHR43229">
    <property type="entry name" value="NODULATION PROTEIN J"/>
    <property type="match status" value="1"/>
</dbReference>
<evidence type="ECO:0000256" key="5">
    <source>
        <dbReference type="ARBA" id="ARBA00023251"/>
    </source>
</evidence>
<feature type="transmembrane region" description="Helical" evidence="6">
    <location>
        <begin position="72"/>
        <end position="97"/>
    </location>
</feature>
<dbReference type="GO" id="GO:0140359">
    <property type="term" value="F:ABC-type transporter activity"/>
    <property type="evidence" value="ECO:0007669"/>
    <property type="project" value="InterPro"/>
</dbReference>
<feature type="transmembrane region" description="Helical" evidence="6">
    <location>
        <begin position="156"/>
        <end position="179"/>
    </location>
</feature>
<evidence type="ECO:0000256" key="4">
    <source>
        <dbReference type="ARBA" id="ARBA00023136"/>
    </source>
</evidence>
<feature type="transmembrane region" description="Helical" evidence="6">
    <location>
        <begin position="242"/>
        <end position="264"/>
    </location>
</feature>
<protein>
    <recommendedName>
        <fullName evidence="6">Transport permease protein</fullName>
    </recommendedName>
</protein>
<gene>
    <name evidence="8" type="ORF">G1H11_02965</name>
</gene>